<evidence type="ECO:0000256" key="1">
    <source>
        <dbReference type="SAM" id="MobiDB-lite"/>
    </source>
</evidence>
<gene>
    <name evidence="3" type="ORF">IW261DRAFT_1490475</name>
</gene>
<feature type="region of interest" description="Disordered" evidence="1">
    <location>
        <begin position="409"/>
        <end position="437"/>
    </location>
</feature>
<dbReference type="Proteomes" id="UP001175227">
    <property type="component" value="Unassembled WGS sequence"/>
</dbReference>
<keyword evidence="2" id="KW-1133">Transmembrane helix</keyword>
<feature type="transmembrane region" description="Helical" evidence="2">
    <location>
        <begin position="32"/>
        <end position="50"/>
    </location>
</feature>
<keyword evidence="3" id="KW-0328">Glycosyltransferase</keyword>
<keyword evidence="4" id="KW-1185">Reference proteome</keyword>
<accession>A0AA39UC48</accession>
<organism evidence="3 4">
    <name type="scientific">Armillaria novae-zelandiae</name>
    <dbReference type="NCBI Taxonomy" id="153914"/>
    <lineage>
        <taxon>Eukaryota</taxon>
        <taxon>Fungi</taxon>
        <taxon>Dikarya</taxon>
        <taxon>Basidiomycota</taxon>
        <taxon>Agaricomycotina</taxon>
        <taxon>Agaricomycetes</taxon>
        <taxon>Agaricomycetidae</taxon>
        <taxon>Agaricales</taxon>
        <taxon>Marasmiineae</taxon>
        <taxon>Physalacriaceae</taxon>
        <taxon>Armillaria</taxon>
    </lineage>
</organism>
<dbReference type="PANTHER" id="PTHR34144">
    <property type="entry name" value="CHROMOSOME 8, WHOLE GENOME SHOTGUN SEQUENCE"/>
    <property type="match status" value="1"/>
</dbReference>
<dbReference type="GO" id="GO:0016757">
    <property type="term" value="F:glycosyltransferase activity"/>
    <property type="evidence" value="ECO:0007669"/>
    <property type="project" value="UniProtKB-KW"/>
</dbReference>
<feature type="transmembrane region" description="Helical" evidence="2">
    <location>
        <begin position="130"/>
        <end position="151"/>
    </location>
</feature>
<sequence>MGGKVTAVYRLAMRLSWAFWSFFSTLRQISPYAIPTFLFAFIYNQVYLYWLATVGMGSWAPAWPANRTRLVFLMVSIPTWGLVMLLWTVGITVLKSAWAKRTSRGEFYEAIELDPEQHTNRNFRRGYVQYRWHLSVLLYLSLFTCGLFMLMTRELPGDVRFKAEIQAAIKSPRPEGHWKRGWVDNRYVLQYLISVAEKVFLGAMFYNNEQVVPYWCDEVIKLIKYLGTDNVFVSTVESNSGDKTPALLEEFGARLTALKVQHRILNHDTSITRPESMDTAPPRIQFLAAIRNKVLEPLVENGGYDRVIFSNDVFIESETILELLRTRDGDYDMACGIDLSYWGMYDAWVLRDRLGRLVSSLWPYFLEDAGMQAVMKDEPAPVFTCWNGIVSFRPDPFLPVNLRTSGRLSTSPLSKPLPSSHPSFGQPADLSPAQTPPMSFRASVEGECFSSESFLMPYDMRRQFEMNNIYLNPRVIVSYDWKFYVWYKWVLRHWMVKWWIENVENGSMMHLGKMVVGEAKNVWTWDGGECHPIYDAGSAGSRDREKAAARGTATS</sequence>
<keyword evidence="2" id="KW-0812">Transmembrane</keyword>
<name>A0AA39UC48_9AGAR</name>
<feature type="transmembrane region" description="Helical" evidence="2">
    <location>
        <begin position="70"/>
        <end position="94"/>
    </location>
</feature>
<keyword evidence="3" id="KW-0808">Transferase</keyword>
<reference evidence="3" key="1">
    <citation type="submission" date="2023-06" db="EMBL/GenBank/DDBJ databases">
        <authorList>
            <consortium name="Lawrence Berkeley National Laboratory"/>
            <person name="Ahrendt S."/>
            <person name="Sahu N."/>
            <person name="Indic B."/>
            <person name="Wong-Bajracharya J."/>
            <person name="Merenyi Z."/>
            <person name="Ke H.-M."/>
            <person name="Monk M."/>
            <person name="Kocsube S."/>
            <person name="Drula E."/>
            <person name="Lipzen A."/>
            <person name="Balint B."/>
            <person name="Henrissat B."/>
            <person name="Andreopoulos B."/>
            <person name="Martin F.M."/>
            <person name="Harder C.B."/>
            <person name="Rigling D."/>
            <person name="Ford K.L."/>
            <person name="Foster G.D."/>
            <person name="Pangilinan J."/>
            <person name="Papanicolaou A."/>
            <person name="Barry K."/>
            <person name="LaButti K."/>
            <person name="Viragh M."/>
            <person name="Koriabine M."/>
            <person name="Yan M."/>
            <person name="Riley R."/>
            <person name="Champramary S."/>
            <person name="Plett K.L."/>
            <person name="Tsai I.J."/>
            <person name="Slot J."/>
            <person name="Sipos G."/>
            <person name="Plett J."/>
            <person name="Nagy L.G."/>
            <person name="Grigoriev I.V."/>
        </authorList>
    </citation>
    <scope>NUCLEOTIDE SEQUENCE</scope>
    <source>
        <strain evidence="3">ICMP 16352</strain>
    </source>
</reference>
<feature type="region of interest" description="Disordered" evidence="1">
    <location>
        <begin position="536"/>
        <end position="555"/>
    </location>
</feature>
<evidence type="ECO:0000313" key="4">
    <source>
        <dbReference type="Proteomes" id="UP001175227"/>
    </source>
</evidence>
<comment type="caution">
    <text evidence="3">The sequence shown here is derived from an EMBL/GenBank/DDBJ whole genome shotgun (WGS) entry which is preliminary data.</text>
</comment>
<dbReference type="AlphaFoldDB" id="A0AA39UC48"/>
<evidence type="ECO:0000256" key="2">
    <source>
        <dbReference type="SAM" id="Phobius"/>
    </source>
</evidence>
<keyword evidence="2" id="KW-0472">Membrane</keyword>
<feature type="compositionally biased region" description="Low complexity" evidence="1">
    <location>
        <begin position="409"/>
        <end position="423"/>
    </location>
</feature>
<dbReference type="InterPro" id="IPR021047">
    <property type="entry name" value="Mannosyltransferase_CMT1"/>
</dbReference>
<protein>
    <submittedName>
        <fullName evidence="3">Cryptococcal mannosyltransferase 1-domain-containing protein</fullName>
    </submittedName>
</protein>
<dbReference type="PANTHER" id="PTHR34144:SF7">
    <property type="entry name" value="EXPORT PROTEIN (CAP59), PUTATIVE (AFU_ORTHOLOGUE AFUA_7G05020)-RELATED"/>
    <property type="match status" value="1"/>
</dbReference>
<proteinExistence type="predicted"/>
<dbReference type="EMBL" id="JAUEPR010000019">
    <property type="protein sequence ID" value="KAK0476864.1"/>
    <property type="molecule type" value="Genomic_DNA"/>
</dbReference>
<evidence type="ECO:0000313" key="3">
    <source>
        <dbReference type="EMBL" id="KAK0476864.1"/>
    </source>
</evidence>
<dbReference type="Pfam" id="PF11735">
    <property type="entry name" value="CAP59_mtransfer"/>
    <property type="match status" value="1"/>
</dbReference>